<dbReference type="InterPro" id="IPR002129">
    <property type="entry name" value="PyrdxlP-dep_de-COase"/>
</dbReference>
<dbReference type="InterPro" id="IPR015421">
    <property type="entry name" value="PyrdxlP-dep_Trfase_major"/>
</dbReference>
<comment type="caution">
    <text evidence="8">The sequence shown here is derived from an EMBL/GenBank/DDBJ whole genome shotgun (WGS) entry which is preliminary data.</text>
</comment>
<keyword evidence="3" id="KW-0210">Decarboxylase</keyword>
<dbReference type="EMBL" id="JMIB01000018">
    <property type="protein sequence ID" value="KDM91759.1"/>
    <property type="molecule type" value="Genomic_DNA"/>
</dbReference>
<evidence type="ECO:0000256" key="2">
    <source>
        <dbReference type="ARBA" id="ARBA00009533"/>
    </source>
</evidence>
<comment type="similarity">
    <text evidence="2 7">Belongs to the group II decarboxylase family.</text>
</comment>
<sequence>MSLVEDFLAEPTVLSTSDRQYKTIQDLYALSLGDVFQQAFHELSQQDKVNACRPLSEHEADFTNIRMSQSPLSAESYRAFFEKEVIGHSVNLLSPKFLGHMTAPLPGFMADMTTAITRLNQNQVKVETSNVLTLIERQVIGELHHKVFGAPERFYRQSLQNPEQSLGVITSGGTMANITSLSYALNKAFGPSAGFDGITKAGLFAAMRHYGYQDVVILGSQRMHYSIDKAAKLMGLGERSVVRIPATASGHVDPVALRRKLDACRQNQTFVLAVIGIAGTTETGHVDPLAELGELAREYGVHYHIDAAWGGAYALSEKHRALVQGIELADTVAICAHKQLYAPMGISCCLFKSADFARDSENNTSYQCKKGSYDLGRYTIEGSRPASVLLLHALLNLWGEVGMAKVFDRGLVLTDYLVSRLAQSDEFYLYYQPDLNIVVYRYMPPHLRSLAEQGIPFTDLQRQQLNQMNAAIQQQQFQKGDTFVSATTLREVTGDCVVFRAVLCNPLATESDIDVMLEDQKQIAVSVARRFDHVNSFDFRVGK</sequence>
<dbReference type="SUPFAM" id="SSF53383">
    <property type="entry name" value="PLP-dependent transferases"/>
    <property type="match status" value="1"/>
</dbReference>
<evidence type="ECO:0000256" key="4">
    <source>
        <dbReference type="ARBA" id="ARBA00022898"/>
    </source>
</evidence>
<evidence type="ECO:0000256" key="3">
    <source>
        <dbReference type="ARBA" id="ARBA00022793"/>
    </source>
</evidence>
<name>A0A066RN48_9GAMM</name>
<evidence type="ECO:0000256" key="6">
    <source>
        <dbReference type="PIRSR" id="PIRSR602129-50"/>
    </source>
</evidence>
<dbReference type="AlphaFoldDB" id="A0A066RN48"/>
<keyword evidence="4 6" id="KW-0663">Pyridoxal phosphate</keyword>
<dbReference type="GO" id="GO:0019752">
    <property type="term" value="P:carboxylic acid metabolic process"/>
    <property type="evidence" value="ECO:0007669"/>
    <property type="project" value="InterPro"/>
</dbReference>
<accession>A0A066RN48</accession>
<dbReference type="OrthoDB" id="9803665at2"/>
<dbReference type="Gene3D" id="3.40.640.10">
    <property type="entry name" value="Type I PLP-dependent aspartate aminotransferase-like (Major domain)"/>
    <property type="match status" value="1"/>
</dbReference>
<dbReference type="RefSeq" id="WP_051641983.1">
    <property type="nucleotide sequence ID" value="NZ_JAGSGC010000001.1"/>
</dbReference>
<comment type="cofactor">
    <cofactor evidence="1 6 7">
        <name>pyridoxal 5'-phosphate</name>
        <dbReference type="ChEBI" id="CHEBI:597326"/>
    </cofactor>
</comment>
<evidence type="ECO:0000256" key="1">
    <source>
        <dbReference type="ARBA" id="ARBA00001933"/>
    </source>
</evidence>
<protein>
    <recommendedName>
        <fullName evidence="10">Glutamate decarboxylase</fullName>
    </recommendedName>
</protein>
<dbReference type="Pfam" id="PF00282">
    <property type="entry name" value="Pyridoxal_deC"/>
    <property type="match status" value="1"/>
</dbReference>
<dbReference type="STRING" id="1654360.EA58_09615"/>
<evidence type="ECO:0008006" key="10">
    <source>
        <dbReference type="Google" id="ProtNLM"/>
    </source>
</evidence>
<evidence type="ECO:0000256" key="5">
    <source>
        <dbReference type="ARBA" id="ARBA00023239"/>
    </source>
</evidence>
<dbReference type="Gene3D" id="3.90.1150.10">
    <property type="entry name" value="Aspartate Aminotransferase, domain 1"/>
    <property type="match status" value="1"/>
</dbReference>
<keyword evidence="9" id="KW-1185">Reference proteome</keyword>
<dbReference type="InterPro" id="IPR015422">
    <property type="entry name" value="PyrdxlP-dep_Trfase_small"/>
</dbReference>
<dbReference type="GO" id="GO:0030170">
    <property type="term" value="F:pyridoxal phosphate binding"/>
    <property type="evidence" value="ECO:0007669"/>
    <property type="project" value="InterPro"/>
</dbReference>
<gene>
    <name evidence="8" type="ORF">EA58_09615</name>
</gene>
<dbReference type="GO" id="GO:0005737">
    <property type="term" value="C:cytoplasm"/>
    <property type="evidence" value="ECO:0007669"/>
    <property type="project" value="TreeGrafter"/>
</dbReference>
<dbReference type="Proteomes" id="UP000027192">
    <property type="component" value="Unassembled WGS sequence"/>
</dbReference>
<dbReference type="GO" id="GO:0016831">
    <property type="term" value="F:carboxy-lyase activity"/>
    <property type="evidence" value="ECO:0007669"/>
    <property type="project" value="UniProtKB-KW"/>
</dbReference>
<keyword evidence="5 7" id="KW-0456">Lyase</keyword>
<evidence type="ECO:0000313" key="9">
    <source>
        <dbReference type="Proteomes" id="UP000027192"/>
    </source>
</evidence>
<evidence type="ECO:0000256" key="7">
    <source>
        <dbReference type="RuleBase" id="RU000382"/>
    </source>
</evidence>
<organism evidence="8 9">
    <name type="scientific">Photobacterium galatheae</name>
    <dbReference type="NCBI Taxonomy" id="1654360"/>
    <lineage>
        <taxon>Bacteria</taxon>
        <taxon>Pseudomonadati</taxon>
        <taxon>Pseudomonadota</taxon>
        <taxon>Gammaproteobacteria</taxon>
        <taxon>Vibrionales</taxon>
        <taxon>Vibrionaceae</taxon>
        <taxon>Photobacterium</taxon>
    </lineage>
</organism>
<proteinExistence type="inferred from homology"/>
<dbReference type="PANTHER" id="PTHR45677">
    <property type="entry name" value="GLUTAMATE DECARBOXYLASE-RELATED"/>
    <property type="match status" value="1"/>
</dbReference>
<feature type="modified residue" description="N6-(pyridoxal phosphate)lysine" evidence="6">
    <location>
        <position position="338"/>
    </location>
</feature>
<dbReference type="PANTHER" id="PTHR45677:SF8">
    <property type="entry name" value="CYSTEINE SULFINIC ACID DECARBOXYLASE"/>
    <property type="match status" value="1"/>
</dbReference>
<dbReference type="InterPro" id="IPR015424">
    <property type="entry name" value="PyrdxlP-dep_Trfase"/>
</dbReference>
<reference evidence="8 9" key="1">
    <citation type="submission" date="2014-04" db="EMBL/GenBank/DDBJ databases">
        <title>Draft genome sequence of Photobacterium halotolerans S2753: a solonamide, ngercheumicin and holomycin producer.</title>
        <authorList>
            <person name="Machado H.R."/>
            <person name="Gram L."/>
        </authorList>
    </citation>
    <scope>NUCLEOTIDE SEQUENCE [LARGE SCALE GENOMIC DNA]</scope>
    <source>
        <strain evidence="8 9">S2753</strain>
    </source>
</reference>
<evidence type="ECO:0000313" key="8">
    <source>
        <dbReference type="EMBL" id="KDM91759.1"/>
    </source>
</evidence>